<reference evidence="3" key="1">
    <citation type="journal article" date="2021" name="Mol. Ecol. Resour.">
        <title>Apolygus lucorum genome provides insights into omnivorousness and mesophyll feeding.</title>
        <authorList>
            <person name="Liu Y."/>
            <person name="Liu H."/>
            <person name="Wang H."/>
            <person name="Huang T."/>
            <person name="Liu B."/>
            <person name="Yang B."/>
            <person name="Yin L."/>
            <person name="Li B."/>
            <person name="Zhang Y."/>
            <person name="Zhang S."/>
            <person name="Jiang F."/>
            <person name="Zhang X."/>
            <person name="Ren Y."/>
            <person name="Wang B."/>
            <person name="Wang S."/>
            <person name="Lu Y."/>
            <person name="Wu K."/>
            <person name="Fan W."/>
            <person name="Wang G."/>
        </authorList>
    </citation>
    <scope>NUCLEOTIDE SEQUENCE</scope>
    <source>
        <strain evidence="3">12Hb</strain>
    </source>
</reference>
<dbReference type="InterPro" id="IPR001878">
    <property type="entry name" value="Znf_CCHC"/>
</dbReference>
<dbReference type="SUPFAM" id="SSF57756">
    <property type="entry name" value="Retrovirus zinc finger-like domains"/>
    <property type="match status" value="1"/>
</dbReference>
<evidence type="ECO:0000313" key="4">
    <source>
        <dbReference type="Proteomes" id="UP000466442"/>
    </source>
</evidence>
<evidence type="ECO:0000313" key="3">
    <source>
        <dbReference type="EMBL" id="KAF6216240.1"/>
    </source>
</evidence>
<sequence length="194" mass="21851">MLGASLKGQALKLFTEMEPDMSYGDLIVALELRFGSRNQTTRNLSLLQTRTQEVNEDVRDSHQSIKNLARQAWPDARGGAAEDTAVFHFARGLRDARLCELVLGAGPKTMAQALQDAVRMEAVLQIARPERGRVRQGEITDEIPGLQAVTSRRRYSREDQRPEIICWRCDKSGHIAYSCPERRRMNSGNVRPSD</sequence>
<comment type="caution">
    <text evidence="3">The sequence shown here is derived from an EMBL/GenBank/DDBJ whole genome shotgun (WGS) entry which is preliminary data.</text>
</comment>
<dbReference type="PANTHER" id="PTHR19963">
    <property type="entry name" value="CCHC-TYPE DOMAIN-CONTAINING PROTEIN"/>
    <property type="match status" value="1"/>
</dbReference>
<feature type="domain" description="CCHC-type" evidence="2">
    <location>
        <begin position="166"/>
        <end position="181"/>
    </location>
</feature>
<protein>
    <recommendedName>
        <fullName evidence="2">CCHC-type domain-containing protein</fullName>
    </recommendedName>
</protein>
<dbReference type="Proteomes" id="UP000466442">
    <property type="component" value="Linkage Group LG1"/>
</dbReference>
<dbReference type="Gene3D" id="4.10.60.10">
    <property type="entry name" value="Zinc finger, CCHC-type"/>
    <property type="match status" value="1"/>
</dbReference>
<evidence type="ECO:0000259" key="2">
    <source>
        <dbReference type="PROSITE" id="PS50158"/>
    </source>
</evidence>
<organism evidence="3 4">
    <name type="scientific">Apolygus lucorum</name>
    <name type="common">Small green plant bug</name>
    <name type="synonym">Lygocoris lucorum</name>
    <dbReference type="NCBI Taxonomy" id="248454"/>
    <lineage>
        <taxon>Eukaryota</taxon>
        <taxon>Metazoa</taxon>
        <taxon>Ecdysozoa</taxon>
        <taxon>Arthropoda</taxon>
        <taxon>Hexapoda</taxon>
        <taxon>Insecta</taxon>
        <taxon>Pterygota</taxon>
        <taxon>Neoptera</taxon>
        <taxon>Paraneoptera</taxon>
        <taxon>Hemiptera</taxon>
        <taxon>Heteroptera</taxon>
        <taxon>Panheteroptera</taxon>
        <taxon>Cimicomorpha</taxon>
        <taxon>Miridae</taxon>
        <taxon>Mirini</taxon>
        <taxon>Apolygus</taxon>
    </lineage>
</organism>
<dbReference type="EMBL" id="WIXP02000001">
    <property type="protein sequence ID" value="KAF6216240.1"/>
    <property type="molecule type" value="Genomic_DNA"/>
</dbReference>
<dbReference type="PANTHER" id="PTHR19963:SF30">
    <property type="entry name" value="ENDONUCLEASE_EXONUCLEASE_PHOSPHATASE DOMAIN-CONTAINING PROTEIN"/>
    <property type="match status" value="1"/>
</dbReference>
<dbReference type="PROSITE" id="PS50158">
    <property type="entry name" value="ZF_CCHC"/>
    <property type="match status" value="1"/>
</dbReference>
<accession>A0A8S9Y4Q5</accession>
<dbReference type="AlphaFoldDB" id="A0A8S9Y4Q5"/>
<keyword evidence="1" id="KW-0863">Zinc-finger</keyword>
<dbReference type="InterPro" id="IPR036875">
    <property type="entry name" value="Znf_CCHC_sf"/>
</dbReference>
<proteinExistence type="predicted"/>
<gene>
    <name evidence="3" type="ORF">GE061_000580</name>
</gene>
<dbReference type="GO" id="GO:0003676">
    <property type="term" value="F:nucleic acid binding"/>
    <property type="evidence" value="ECO:0007669"/>
    <property type="project" value="InterPro"/>
</dbReference>
<evidence type="ECO:0000256" key="1">
    <source>
        <dbReference type="PROSITE-ProRule" id="PRU00047"/>
    </source>
</evidence>
<keyword evidence="1" id="KW-0479">Metal-binding</keyword>
<keyword evidence="4" id="KW-1185">Reference proteome</keyword>
<keyword evidence="1" id="KW-0862">Zinc</keyword>
<dbReference type="OrthoDB" id="6625979at2759"/>
<dbReference type="GO" id="GO:0008270">
    <property type="term" value="F:zinc ion binding"/>
    <property type="evidence" value="ECO:0007669"/>
    <property type="project" value="UniProtKB-KW"/>
</dbReference>
<dbReference type="SMART" id="SM00343">
    <property type="entry name" value="ZnF_C2HC"/>
    <property type="match status" value="1"/>
</dbReference>
<name>A0A8S9Y4Q5_APOLU</name>